<gene>
    <name evidence="2" type="ORF">DEJ46_27440</name>
</gene>
<evidence type="ECO:0000256" key="1">
    <source>
        <dbReference type="SAM" id="MobiDB-lite"/>
    </source>
</evidence>
<feature type="compositionally biased region" description="Basic and acidic residues" evidence="1">
    <location>
        <begin position="104"/>
        <end position="115"/>
    </location>
</feature>
<dbReference type="AlphaFoldDB" id="A0A5P2AXI1"/>
<organism evidence="2 3">
    <name type="scientific">Streptomyces venezuelae</name>
    <dbReference type="NCBI Taxonomy" id="54571"/>
    <lineage>
        <taxon>Bacteria</taxon>
        <taxon>Bacillati</taxon>
        <taxon>Actinomycetota</taxon>
        <taxon>Actinomycetes</taxon>
        <taxon>Kitasatosporales</taxon>
        <taxon>Streptomycetaceae</taxon>
        <taxon>Streptomyces</taxon>
    </lineage>
</organism>
<dbReference type="Proteomes" id="UP000324106">
    <property type="component" value="Chromosome"/>
</dbReference>
<evidence type="ECO:0000313" key="3">
    <source>
        <dbReference type="Proteomes" id="UP000324106"/>
    </source>
</evidence>
<feature type="region of interest" description="Disordered" evidence="1">
    <location>
        <begin position="49"/>
        <end position="78"/>
    </location>
</feature>
<feature type="compositionally biased region" description="Basic and acidic residues" evidence="1">
    <location>
        <begin position="170"/>
        <end position="184"/>
    </location>
</feature>
<proteinExistence type="predicted"/>
<reference evidence="2 3" key="1">
    <citation type="submission" date="2018-05" db="EMBL/GenBank/DDBJ databases">
        <title>Streptomyces venezuelae.</title>
        <authorList>
            <person name="Kim W."/>
            <person name="Lee N."/>
            <person name="Cho B.-K."/>
        </authorList>
    </citation>
    <scope>NUCLEOTIDE SEQUENCE [LARGE SCALE GENOMIC DNA]</scope>
    <source>
        <strain evidence="2 3">ATCC 15068</strain>
    </source>
</reference>
<feature type="region of interest" description="Disordered" evidence="1">
    <location>
        <begin position="216"/>
        <end position="257"/>
    </location>
</feature>
<sequence>MTGLTGTSGMRGEGGMREHDDVEAALAAALRPSGVDDASAQEAVAAFRAARDTGLHGSRRTRRREDWRPVPERGTGRPLRTALAALAASLTLGGVAFAAAASHDSFDEPEVRVPEPRSSTTAPAPSREPASPASASPAPSSPALEGAPATPRVSGDPARSPRSSEAFCRTYEKSLDKDKGEDKGKAVALAAAARERLIAAADGKDVATYCDSLLASAEPHPAGGNGAPAKSPLDTRPKPEAGHSVHHPPAPVVRQGR</sequence>
<feature type="region of interest" description="Disordered" evidence="1">
    <location>
        <begin position="1"/>
        <end position="21"/>
    </location>
</feature>
<accession>A0A5P2AXI1</accession>
<feature type="compositionally biased region" description="Basic and acidic residues" evidence="1">
    <location>
        <begin position="233"/>
        <end position="243"/>
    </location>
</feature>
<evidence type="ECO:0000313" key="2">
    <source>
        <dbReference type="EMBL" id="QES22370.1"/>
    </source>
</evidence>
<dbReference type="EMBL" id="CP029194">
    <property type="protein sequence ID" value="QES22370.1"/>
    <property type="molecule type" value="Genomic_DNA"/>
</dbReference>
<protein>
    <submittedName>
        <fullName evidence="2">Uncharacterized protein</fullName>
    </submittedName>
</protein>
<feature type="compositionally biased region" description="Low complexity" evidence="1">
    <location>
        <begin position="118"/>
        <end position="149"/>
    </location>
</feature>
<name>A0A5P2AXI1_STRVZ</name>
<feature type="compositionally biased region" description="Basic and acidic residues" evidence="1">
    <location>
        <begin position="63"/>
        <end position="75"/>
    </location>
</feature>
<feature type="region of interest" description="Disordered" evidence="1">
    <location>
        <begin position="102"/>
        <end position="184"/>
    </location>
</feature>